<name>A0A8T2U8J8_CERRI</name>
<dbReference type="AlphaFoldDB" id="A0A8T2U8J8"/>
<dbReference type="EMBL" id="CM035413">
    <property type="protein sequence ID" value="KAH7430998.1"/>
    <property type="molecule type" value="Genomic_DNA"/>
</dbReference>
<sequence>MHQGASDSLLLDAAIGERFLGLLADNGLRSHQRSAAPMSRALCEQTSMASFSETTHCQLLCFASHFMIAESFSTLQTLPAANLTPIIAEEQNLRELAASRLARHTQKSAFTIQSGVEFELRTLKHMP</sequence>
<comment type="caution">
    <text evidence="1">The sequence shown here is derived from an EMBL/GenBank/DDBJ whole genome shotgun (WGS) entry which is preliminary data.</text>
</comment>
<accession>A0A8T2U8J8</accession>
<evidence type="ECO:0000313" key="1">
    <source>
        <dbReference type="EMBL" id="KAH7430998.1"/>
    </source>
</evidence>
<protein>
    <submittedName>
        <fullName evidence="1">Uncharacterized protein</fullName>
    </submittedName>
</protein>
<reference evidence="1" key="1">
    <citation type="submission" date="2021-08" db="EMBL/GenBank/DDBJ databases">
        <title>WGS assembly of Ceratopteris richardii.</title>
        <authorList>
            <person name="Marchant D.B."/>
            <person name="Chen G."/>
            <person name="Jenkins J."/>
            <person name="Shu S."/>
            <person name="Leebens-Mack J."/>
            <person name="Grimwood J."/>
            <person name="Schmutz J."/>
            <person name="Soltis P."/>
            <person name="Soltis D."/>
            <person name="Chen Z.-H."/>
        </authorList>
    </citation>
    <scope>NUCLEOTIDE SEQUENCE</scope>
    <source>
        <strain evidence="1">Whitten #5841</strain>
        <tissue evidence="1">Leaf</tissue>
    </source>
</reference>
<organism evidence="1 2">
    <name type="scientific">Ceratopteris richardii</name>
    <name type="common">Triangle waterfern</name>
    <dbReference type="NCBI Taxonomy" id="49495"/>
    <lineage>
        <taxon>Eukaryota</taxon>
        <taxon>Viridiplantae</taxon>
        <taxon>Streptophyta</taxon>
        <taxon>Embryophyta</taxon>
        <taxon>Tracheophyta</taxon>
        <taxon>Polypodiopsida</taxon>
        <taxon>Polypodiidae</taxon>
        <taxon>Polypodiales</taxon>
        <taxon>Pteridineae</taxon>
        <taxon>Pteridaceae</taxon>
        <taxon>Parkerioideae</taxon>
        <taxon>Ceratopteris</taxon>
    </lineage>
</organism>
<gene>
    <name evidence="1" type="ORF">KP509_08G024200</name>
</gene>
<dbReference type="Proteomes" id="UP000825935">
    <property type="component" value="Chromosome 8"/>
</dbReference>
<evidence type="ECO:0000313" key="2">
    <source>
        <dbReference type="Proteomes" id="UP000825935"/>
    </source>
</evidence>
<keyword evidence="2" id="KW-1185">Reference proteome</keyword>
<proteinExistence type="predicted"/>